<proteinExistence type="predicted"/>
<name>A0A0L8FT47_OCTBM</name>
<dbReference type="EMBL" id="KQ426944">
    <property type="protein sequence ID" value="KOF67589.1"/>
    <property type="molecule type" value="Genomic_DNA"/>
</dbReference>
<organism evidence="1">
    <name type="scientific">Octopus bimaculoides</name>
    <name type="common">California two-spotted octopus</name>
    <dbReference type="NCBI Taxonomy" id="37653"/>
    <lineage>
        <taxon>Eukaryota</taxon>
        <taxon>Metazoa</taxon>
        <taxon>Spiralia</taxon>
        <taxon>Lophotrochozoa</taxon>
        <taxon>Mollusca</taxon>
        <taxon>Cephalopoda</taxon>
        <taxon>Coleoidea</taxon>
        <taxon>Octopodiformes</taxon>
        <taxon>Octopoda</taxon>
        <taxon>Incirrata</taxon>
        <taxon>Octopodidae</taxon>
        <taxon>Octopus</taxon>
    </lineage>
</organism>
<sequence>MKYKTRAHAWENFFMSWETCSDIEEFEQRLAYSHTIILDAMEKVWDGPYIKRLLLFPIYHFKQYEMKTFRNAIACFLVTFDDPFAFPEDILEEKKSNRTNKGNRSKRNIPALGKVALKGLREVFAGFLGNIASDGLTGFLGVGDSNKDGGSSTTELPNVNDWEDMKVTKDKITVVLLGDRRFLRSFKFVIEDFQQYKLKCLANNKKMTADEHKFCNIKSQSLNEQNLDSGKTGAIVKISPTFSFTVVVSYTFFLVCTFY</sequence>
<protein>
    <submittedName>
        <fullName evidence="1">Uncharacterized protein</fullName>
    </submittedName>
</protein>
<accession>A0A0L8FT47</accession>
<reference evidence="1" key="1">
    <citation type="submission" date="2015-07" db="EMBL/GenBank/DDBJ databases">
        <title>MeaNS - Measles Nucleotide Surveillance Program.</title>
        <authorList>
            <person name="Tran T."/>
            <person name="Druce J."/>
        </authorList>
    </citation>
    <scope>NUCLEOTIDE SEQUENCE</scope>
    <source>
        <strain evidence="1">UCB-OBI-ISO-001</strain>
        <tissue evidence="1">Gonad</tissue>
    </source>
</reference>
<evidence type="ECO:0000313" key="1">
    <source>
        <dbReference type="EMBL" id="KOF67590.1"/>
    </source>
</evidence>
<dbReference type="OrthoDB" id="10332193at2759"/>
<dbReference type="EMBL" id="KQ426944">
    <property type="protein sequence ID" value="KOF67590.1"/>
    <property type="molecule type" value="Genomic_DNA"/>
</dbReference>
<gene>
    <name evidence="1" type="ORF">OCBIM_22009281mg</name>
</gene>
<dbReference type="AlphaFoldDB" id="A0A0L8FT47"/>
<dbReference type="KEGG" id="obi:106881475"/>